<evidence type="ECO:0000256" key="7">
    <source>
        <dbReference type="SAM" id="Phobius"/>
    </source>
</evidence>
<dbReference type="InterPro" id="IPR055342">
    <property type="entry name" value="MreC_beta-barrel_core"/>
</dbReference>
<evidence type="ECO:0000259" key="8">
    <source>
        <dbReference type="Pfam" id="PF04085"/>
    </source>
</evidence>
<dbReference type="Gene3D" id="2.40.10.350">
    <property type="entry name" value="Rod shape-determining protein MreC, domain 2"/>
    <property type="match status" value="1"/>
</dbReference>
<keyword evidence="6" id="KW-0175">Coiled coil</keyword>
<protein>
    <recommendedName>
        <fullName evidence="2 5">Cell shape-determining protein MreC</fullName>
    </recommendedName>
    <alternativeName>
        <fullName evidence="4 5">Cell shape protein MreC</fullName>
    </alternativeName>
</protein>
<comment type="function">
    <text evidence="5">Involved in formation and maintenance of cell shape.</text>
</comment>
<comment type="similarity">
    <text evidence="1 5">Belongs to the MreC family.</text>
</comment>
<evidence type="ECO:0000313" key="9">
    <source>
        <dbReference type="EMBL" id="PRR85752.1"/>
    </source>
</evidence>
<evidence type="ECO:0000256" key="3">
    <source>
        <dbReference type="ARBA" id="ARBA00022960"/>
    </source>
</evidence>
<dbReference type="GO" id="GO:0008360">
    <property type="term" value="P:regulation of cell shape"/>
    <property type="evidence" value="ECO:0007669"/>
    <property type="project" value="UniProtKB-KW"/>
</dbReference>
<evidence type="ECO:0000256" key="1">
    <source>
        <dbReference type="ARBA" id="ARBA00009369"/>
    </source>
</evidence>
<dbReference type="OrthoDB" id="9792313at2"/>
<dbReference type="NCBIfam" id="TIGR00219">
    <property type="entry name" value="mreC"/>
    <property type="match status" value="1"/>
</dbReference>
<dbReference type="Gene3D" id="2.40.10.340">
    <property type="entry name" value="Rod shape-determining protein MreC, domain 1"/>
    <property type="match status" value="1"/>
</dbReference>
<dbReference type="PANTHER" id="PTHR34138:SF1">
    <property type="entry name" value="CELL SHAPE-DETERMINING PROTEIN MREC"/>
    <property type="match status" value="1"/>
</dbReference>
<evidence type="ECO:0000313" key="10">
    <source>
        <dbReference type="Proteomes" id="UP000237798"/>
    </source>
</evidence>
<keyword evidence="7" id="KW-0812">Transmembrane</keyword>
<feature type="coiled-coil region" evidence="6">
    <location>
        <begin position="67"/>
        <end position="111"/>
    </location>
</feature>
<gene>
    <name evidence="9" type="primary">mreC</name>
    <name evidence="9" type="ORF">CLLU_12410</name>
</gene>
<name>A0A2T0BPJ4_9CLOT</name>
<keyword evidence="7" id="KW-0472">Membrane</keyword>
<evidence type="ECO:0000256" key="4">
    <source>
        <dbReference type="ARBA" id="ARBA00032089"/>
    </source>
</evidence>
<dbReference type="RefSeq" id="WP_106008704.1">
    <property type="nucleotide sequence ID" value="NZ_JALCPJ010000032.1"/>
</dbReference>
<proteinExistence type="inferred from homology"/>
<comment type="caution">
    <text evidence="9">The sequence shown here is derived from an EMBL/GenBank/DDBJ whole genome shotgun (WGS) entry which is preliminary data.</text>
</comment>
<accession>A0A2T0BPJ4</accession>
<dbReference type="PANTHER" id="PTHR34138">
    <property type="entry name" value="CELL SHAPE-DETERMINING PROTEIN MREC"/>
    <property type="match status" value="1"/>
</dbReference>
<evidence type="ECO:0000256" key="6">
    <source>
        <dbReference type="SAM" id="Coils"/>
    </source>
</evidence>
<dbReference type="Proteomes" id="UP000237798">
    <property type="component" value="Unassembled WGS sequence"/>
</dbReference>
<dbReference type="Pfam" id="PF04085">
    <property type="entry name" value="MreC"/>
    <property type="match status" value="1"/>
</dbReference>
<keyword evidence="10" id="KW-1185">Reference proteome</keyword>
<dbReference type="InterPro" id="IPR042177">
    <property type="entry name" value="Cell/Rod_1"/>
</dbReference>
<dbReference type="EMBL" id="PVXP01000012">
    <property type="protein sequence ID" value="PRR85752.1"/>
    <property type="molecule type" value="Genomic_DNA"/>
</dbReference>
<dbReference type="GO" id="GO:0005886">
    <property type="term" value="C:plasma membrane"/>
    <property type="evidence" value="ECO:0007669"/>
    <property type="project" value="TreeGrafter"/>
</dbReference>
<feature type="transmembrane region" description="Helical" evidence="7">
    <location>
        <begin position="7"/>
        <end position="27"/>
    </location>
</feature>
<organism evidence="9 10">
    <name type="scientific">Clostridium luticellarii</name>
    <dbReference type="NCBI Taxonomy" id="1691940"/>
    <lineage>
        <taxon>Bacteria</taxon>
        <taxon>Bacillati</taxon>
        <taxon>Bacillota</taxon>
        <taxon>Clostridia</taxon>
        <taxon>Eubacteriales</taxon>
        <taxon>Clostridiaceae</taxon>
        <taxon>Clostridium</taxon>
    </lineage>
</organism>
<dbReference type="InterPro" id="IPR007221">
    <property type="entry name" value="MreC"/>
</dbReference>
<evidence type="ECO:0000256" key="5">
    <source>
        <dbReference type="PIRNR" id="PIRNR038471"/>
    </source>
</evidence>
<evidence type="ECO:0000256" key="2">
    <source>
        <dbReference type="ARBA" id="ARBA00013855"/>
    </source>
</evidence>
<keyword evidence="3 5" id="KW-0133">Cell shape</keyword>
<dbReference type="AlphaFoldDB" id="A0A2T0BPJ4"/>
<keyword evidence="7" id="KW-1133">Transmembrane helix</keyword>
<feature type="domain" description="Rod shape-determining protein MreC beta-barrel core" evidence="8">
    <location>
        <begin position="121"/>
        <end position="276"/>
    </location>
</feature>
<dbReference type="InterPro" id="IPR042175">
    <property type="entry name" value="Cell/Rod_MreC_2"/>
</dbReference>
<sequence length="286" mass="31712">MRFLKNKLIVTIVILSIIFLILIPFSIKGGNGSFLRNGIGVTFNSVQGVLYKFNGGMKNFLGFIINFSEVKSQNEELKKENNSLKNRLIEYNTLKNENSQLRKELNFKNQKAEYDYIGCDIVGKSSDGILDEFAINRGSADGIKKQMVAVTAEGLVGQVVHVENNWSIVQCLTNENLAVGGTVGSSMDTSGAINSGIVKGYKDSENKYLAKLYYLPQESTIKKGDEILTSGIDSSYPRGIRIGTVIGVEDDKGKVMKNAIIKPYVNFDKIQELLIVVPKNKMDIKY</sequence>
<dbReference type="PIRSF" id="PIRSF038471">
    <property type="entry name" value="MreC"/>
    <property type="match status" value="1"/>
</dbReference>
<reference evidence="9 10" key="1">
    <citation type="submission" date="2018-03" db="EMBL/GenBank/DDBJ databases">
        <title>Genome sequence of Clostridium luticellarii DSM 29923.</title>
        <authorList>
            <person name="Poehlein A."/>
            <person name="Daniel R."/>
        </authorList>
    </citation>
    <scope>NUCLEOTIDE SEQUENCE [LARGE SCALE GENOMIC DNA]</scope>
    <source>
        <strain evidence="9 10">DSM 29923</strain>
    </source>
</reference>